<dbReference type="GO" id="GO:0003684">
    <property type="term" value="F:damaged DNA binding"/>
    <property type="evidence" value="ECO:0007669"/>
    <property type="project" value="InterPro"/>
</dbReference>
<proteinExistence type="inferred from homology"/>
<dbReference type="Gene3D" id="3.30.70.270">
    <property type="match status" value="1"/>
</dbReference>
<evidence type="ECO:0000256" key="7">
    <source>
        <dbReference type="ARBA" id="ARBA00022705"/>
    </source>
</evidence>
<dbReference type="GO" id="GO:0042276">
    <property type="term" value="P:error-prone translesion synthesis"/>
    <property type="evidence" value="ECO:0007669"/>
    <property type="project" value="TreeGrafter"/>
</dbReference>
<evidence type="ECO:0000256" key="10">
    <source>
        <dbReference type="ARBA" id="ARBA00022842"/>
    </source>
</evidence>
<accession>A0A518BCB0</accession>
<dbReference type="GO" id="GO:0009432">
    <property type="term" value="P:SOS response"/>
    <property type="evidence" value="ECO:0007669"/>
    <property type="project" value="TreeGrafter"/>
</dbReference>
<dbReference type="PROSITE" id="PS50173">
    <property type="entry name" value="UMUC"/>
    <property type="match status" value="1"/>
</dbReference>
<evidence type="ECO:0000256" key="14">
    <source>
        <dbReference type="ARBA" id="ARBA00049244"/>
    </source>
</evidence>
<evidence type="ECO:0000256" key="4">
    <source>
        <dbReference type="ARBA" id="ARBA00022490"/>
    </source>
</evidence>
<gene>
    <name evidence="15 18" type="primary">dinB</name>
    <name evidence="18" type="ORF">Pan216_54230</name>
</gene>
<comment type="catalytic activity">
    <reaction evidence="14 15">
        <text>DNA(n) + a 2'-deoxyribonucleoside 5'-triphosphate = DNA(n+1) + diphosphate</text>
        <dbReference type="Rhea" id="RHEA:22508"/>
        <dbReference type="Rhea" id="RHEA-COMP:17339"/>
        <dbReference type="Rhea" id="RHEA-COMP:17340"/>
        <dbReference type="ChEBI" id="CHEBI:33019"/>
        <dbReference type="ChEBI" id="CHEBI:61560"/>
        <dbReference type="ChEBI" id="CHEBI:173112"/>
        <dbReference type="EC" id="2.7.7.7"/>
    </reaction>
</comment>
<feature type="domain" description="UmuC" evidence="17">
    <location>
        <begin position="4"/>
        <end position="185"/>
    </location>
</feature>
<name>A0A518BCB0_9BACT</name>
<comment type="cofactor">
    <cofactor evidence="15">
        <name>Mg(2+)</name>
        <dbReference type="ChEBI" id="CHEBI:18420"/>
    </cofactor>
    <text evidence="15">Binds 2 magnesium ions per subunit.</text>
</comment>
<dbReference type="SUPFAM" id="SSF56672">
    <property type="entry name" value="DNA/RNA polymerases"/>
    <property type="match status" value="1"/>
</dbReference>
<feature type="site" description="Substrate discrimination" evidence="15">
    <location>
        <position position="13"/>
    </location>
</feature>
<protein>
    <recommendedName>
        <fullName evidence="15">DNA polymerase IV</fullName>
        <shortName evidence="15">Pol IV</shortName>
        <ecNumber evidence="15">2.7.7.7</ecNumber>
    </recommendedName>
</protein>
<evidence type="ECO:0000256" key="1">
    <source>
        <dbReference type="ARBA" id="ARBA00004496"/>
    </source>
</evidence>
<keyword evidence="13 15" id="KW-0234">DNA repair</keyword>
<keyword evidence="5 15" id="KW-0808">Transferase</keyword>
<evidence type="ECO:0000256" key="15">
    <source>
        <dbReference type="HAMAP-Rule" id="MF_01113"/>
    </source>
</evidence>
<dbReference type="HAMAP" id="MF_01113">
    <property type="entry name" value="DNApol_IV"/>
    <property type="match status" value="1"/>
</dbReference>
<keyword evidence="10 15" id="KW-0460">Magnesium</keyword>
<dbReference type="Gene3D" id="1.10.150.20">
    <property type="entry name" value="5' to 3' exonuclease, C-terminal subdomain"/>
    <property type="match status" value="1"/>
</dbReference>
<dbReference type="KEGG" id="knv:Pan216_54230"/>
<keyword evidence="6 15" id="KW-0548">Nucleotidyltransferase</keyword>
<dbReference type="Pfam" id="PF21999">
    <property type="entry name" value="IMS_HHH_1"/>
    <property type="match status" value="1"/>
</dbReference>
<keyword evidence="12 15" id="KW-0238">DNA-binding</keyword>
<evidence type="ECO:0000256" key="8">
    <source>
        <dbReference type="ARBA" id="ARBA00022723"/>
    </source>
</evidence>
<evidence type="ECO:0000256" key="2">
    <source>
        <dbReference type="ARBA" id="ARBA00010945"/>
    </source>
</evidence>
<evidence type="ECO:0000256" key="3">
    <source>
        <dbReference type="ARBA" id="ARBA00022457"/>
    </source>
</evidence>
<dbReference type="EC" id="2.7.7.7" evidence="15"/>
<dbReference type="InterPro" id="IPR043128">
    <property type="entry name" value="Rev_trsase/Diguanyl_cyclase"/>
</dbReference>
<dbReference type="PANTHER" id="PTHR11076:SF33">
    <property type="entry name" value="DNA POLYMERASE KAPPA"/>
    <property type="match status" value="1"/>
</dbReference>
<dbReference type="GO" id="GO:0003887">
    <property type="term" value="F:DNA-directed DNA polymerase activity"/>
    <property type="evidence" value="ECO:0007669"/>
    <property type="project" value="UniProtKB-UniRule"/>
</dbReference>
<evidence type="ECO:0000256" key="16">
    <source>
        <dbReference type="SAM" id="MobiDB-lite"/>
    </source>
</evidence>
<dbReference type="NCBIfam" id="NF002677">
    <property type="entry name" value="PRK02406.1"/>
    <property type="match status" value="1"/>
</dbReference>
<dbReference type="Gene3D" id="3.30.1490.100">
    <property type="entry name" value="DNA polymerase, Y-family, little finger domain"/>
    <property type="match status" value="1"/>
</dbReference>
<comment type="subcellular location">
    <subcellularLocation>
        <location evidence="1 15">Cytoplasm</location>
    </subcellularLocation>
</comment>
<comment type="similarity">
    <text evidence="2 15">Belongs to the DNA polymerase type-Y family.</text>
</comment>
<dbReference type="InterPro" id="IPR050116">
    <property type="entry name" value="DNA_polymerase-Y"/>
</dbReference>
<feature type="binding site" evidence="15">
    <location>
        <position position="103"/>
    </location>
    <ligand>
        <name>Mg(2+)</name>
        <dbReference type="ChEBI" id="CHEBI:18420"/>
    </ligand>
</feature>
<dbReference type="GO" id="GO:0006261">
    <property type="term" value="P:DNA-templated DNA replication"/>
    <property type="evidence" value="ECO:0007669"/>
    <property type="project" value="UniProtKB-UniRule"/>
</dbReference>
<dbReference type="Proteomes" id="UP000317093">
    <property type="component" value="Chromosome"/>
</dbReference>
<dbReference type="CDD" id="cd03586">
    <property type="entry name" value="PolY_Pol_IV_kappa"/>
    <property type="match status" value="1"/>
</dbReference>
<evidence type="ECO:0000256" key="5">
    <source>
        <dbReference type="ARBA" id="ARBA00022679"/>
    </source>
</evidence>
<evidence type="ECO:0000256" key="11">
    <source>
        <dbReference type="ARBA" id="ARBA00022932"/>
    </source>
</evidence>
<dbReference type="InterPro" id="IPR001126">
    <property type="entry name" value="UmuC"/>
</dbReference>
<evidence type="ECO:0000256" key="6">
    <source>
        <dbReference type="ARBA" id="ARBA00022695"/>
    </source>
</evidence>
<dbReference type="InterPro" id="IPR036775">
    <property type="entry name" value="DNA_pol_Y-fam_lit_finger_sf"/>
</dbReference>
<dbReference type="InterPro" id="IPR017961">
    <property type="entry name" value="DNA_pol_Y-fam_little_finger"/>
</dbReference>
<evidence type="ECO:0000313" key="19">
    <source>
        <dbReference type="Proteomes" id="UP000317093"/>
    </source>
</evidence>
<keyword evidence="9 15" id="KW-0227">DNA damage</keyword>
<feature type="compositionally biased region" description="Basic and acidic residues" evidence="16">
    <location>
        <begin position="392"/>
        <end position="401"/>
    </location>
</feature>
<dbReference type="AlphaFoldDB" id="A0A518BCB0"/>
<dbReference type="GO" id="GO:0005829">
    <property type="term" value="C:cytosol"/>
    <property type="evidence" value="ECO:0007669"/>
    <property type="project" value="TreeGrafter"/>
</dbReference>
<evidence type="ECO:0000256" key="13">
    <source>
        <dbReference type="ARBA" id="ARBA00023204"/>
    </source>
</evidence>
<keyword evidence="8 15" id="KW-0479">Metal-binding</keyword>
<reference evidence="18 19" key="1">
    <citation type="submission" date="2019-02" db="EMBL/GenBank/DDBJ databases">
        <title>Deep-cultivation of Planctomycetes and their phenomic and genomic characterization uncovers novel biology.</title>
        <authorList>
            <person name="Wiegand S."/>
            <person name="Jogler M."/>
            <person name="Boedeker C."/>
            <person name="Pinto D."/>
            <person name="Vollmers J."/>
            <person name="Rivas-Marin E."/>
            <person name="Kohn T."/>
            <person name="Peeters S.H."/>
            <person name="Heuer A."/>
            <person name="Rast P."/>
            <person name="Oberbeckmann S."/>
            <person name="Bunk B."/>
            <person name="Jeske O."/>
            <person name="Meyerdierks A."/>
            <person name="Storesund J.E."/>
            <person name="Kallscheuer N."/>
            <person name="Luecker S."/>
            <person name="Lage O.M."/>
            <person name="Pohl T."/>
            <person name="Merkel B.J."/>
            <person name="Hornburger P."/>
            <person name="Mueller R.-W."/>
            <person name="Bruemmer F."/>
            <person name="Labrenz M."/>
            <person name="Spormann A.M."/>
            <person name="Op den Camp H."/>
            <person name="Overmann J."/>
            <person name="Amann R."/>
            <person name="Jetten M.S.M."/>
            <person name="Mascher T."/>
            <person name="Medema M.H."/>
            <person name="Devos D.P."/>
            <person name="Kaster A.-K."/>
            <person name="Ovreas L."/>
            <person name="Rohde M."/>
            <person name="Galperin M.Y."/>
            <person name="Jogler C."/>
        </authorList>
    </citation>
    <scope>NUCLEOTIDE SEQUENCE [LARGE SCALE GENOMIC DNA]</scope>
    <source>
        <strain evidence="18 19">Pan216</strain>
    </source>
</reference>
<evidence type="ECO:0000313" key="18">
    <source>
        <dbReference type="EMBL" id="QDU64533.1"/>
    </source>
</evidence>
<dbReference type="InterPro" id="IPR043502">
    <property type="entry name" value="DNA/RNA_pol_sf"/>
</dbReference>
<dbReference type="FunFam" id="3.40.1170.60:FF:000001">
    <property type="entry name" value="DNA polymerase IV"/>
    <property type="match status" value="1"/>
</dbReference>
<dbReference type="NCBIfam" id="NF002882">
    <property type="entry name" value="PRK03348.1"/>
    <property type="match status" value="1"/>
</dbReference>
<dbReference type="InterPro" id="IPR053848">
    <property type="entry name" value="IMS_HHH_1"/>
</dbReference>
<dbReference type="Pfam" id="PF00817">
    <property type="entry name" value="IMS"/>
    <property type="match status" value="1"/>
</dbReference>
<organism evidence="18 19">
    <name type="scientific">Kolteria novifilia</name>
    <dbReference type="NCBI Taxonomy" id="2527975"/>
    <lineage>
        <taxon>Bacteria</taxon>
        <taxon>Pseudomonadati</taxon>
        <taxon>Planctomycetota</taxon>
        <taxon>Planctomycetia</taxon>
        <taxon>Kolteriales</taxon>
        <taxon>Kolteriaceae</taxon>
        <taxon>Kolteria</taxon>
    </lineage>
</organism>
<keyword evidence="11 15" id="KW-0239">DNA-directed DNA polymerase</keyword>
<dbReference type="PANTHER" id="PTHR11076">
    <property type="entry name" value="DNA REPAIR POLYMERASE UMUC / TRANSFERASE FAMILY MEMBER"/>
    <property type="match status" value="1"/>
</dbReference>
<evidence type="ECO:0000256" key="9">
    <source>
        <dbReference type="ARBA" id="ARBA00022763"/>
    </source>
</evidence>
<dbReference type="GO" id="GO:0000287">
    <property type="term" value="F:magnesium ion binding"/>
    <property type="evidence" value="ECO:0007669"/>
    <property type="project" value="UniProtKB-UniRule"/>
</dbReference>
<comment type="function">
    <text evidence="15">Poorly processive, error-prone DNA polymerase involved in untargeted mutagenesis. Copies undamaged DNA at stalled replication forks, which arise in vivo from mismatched or misaligned primer ends. These misaligned primers can be extended by PolIV. Exhibits no 3'-5' exonuclease (proofreading) activity. May be involved in translesional synthesis, in conjunction with the beta clamp from PolIII.</text>
</comment>
<feature type="region of interest" description="Disordered" evidence="16">
    <location>
        <begin position="381"/>
        <end position="401"/>
    </location>
</feature>
<dbReference type="GO" id="GO:0006281">
    <property type="term" value="P:DNA repair"/>
    <property type="evidence" value="ECO:0007669"/>
    <property type="project" value="UniProtKB-UniRule"/>
</dbReference>
<evidence type="ECO:0000259" key="17">
    <source>
        <dbReference type="PROSITE" id="PS50173"/>
    </source>
</evidence>
<evidence type="ECO:0000256" key="12">
    <source>
        <dbReference type="ARBA" id="ARBA00023125"/>
    </source>
</evidence>
<dbReference type="Pfam" id="PF11799">
    <property type="entry name" value="IMS_C"/>
    <property type="match status" value="1"/>
</dbReference>
<sequence>MPVIIHVDMDAFFASIEQRDFPELRGKPVVVGGSAEARGVVSAASYEARPFGVHSAMPMSQALRRCPGAIVMPGRYHVYQEVSRQIRDIFFSVTPLVEMLSLDEGFLDVKRVPLAGGDAPEIGKILKARIRETTQLVASVGVAPVKFVAKIASEHGKPNGFVVITAEEMLDFLATLHIKRLWGVGPTTRGKLERLGVMTVAQLRNLSKEVLQRQLGSMGPELWNRCRGIDPRPVVPHARPKQLSKETTFARDLTDDVQLRSELHLLTDQVGMRLRSQGYLASGITLKIRFADFRTIARSAKLRMPTDLSQELWNQASEIWEAERVRGMPPVRLLGVSAGGLVEPEQRQLDLFAEDDHEREKKLESATDAIRKRFGNASIKSADFLSMKPRPRHEPNRPVED</sequence>
<comment type="subunit">
    <text evidence="15">Monomer.</text>
</comment>
<feature type="binding site" evidence="15">
    <location>
        <position position="8"/>
    </location>
    <ligand>
        <name>Mg(2+)</name>
        <dbReference type="ChEBI" id="CHEBI:18420"/>
    </ligand>
</feature>
<dbReference type="SUPFAM" id="SSF100879">
    <property type="entry name" value="Lesion bypass DNA polymerase (Y-family), little finger domain"/>
    <property type="match status" value="1"/>
</dbReference>
<keyword evidence="7 15" id="KW-0235">DNA replication</keyword>
<feature type="active site" evidence="15">
    <location>
        <position position="104"/>
    </location>
</feature>
<dbReference type="InterPro" id="IPR022880">
    <property type="entry name" value="DNApol_IV"/>
</dbReference>
<keyword evidence="19" id="KW-1185">Reference proteome</keyword>
<keyword evidence="4 15" id="KW-0963">Cytoplasm</keyword>
<dbReference type="EMBL" id="CP036279">
    <property type="protein sequence ID" value="QDU64533.1"/>
    <property type="molecule type" value="Genomic_DNA"/>
</dbReference>
<dbReference type="Gene3D" id="3.40.1170.60">
    <property type="match status" value="1"/>
</dbReference>
<keyword evidence="3 15" id="KW-0515">Mutator protein</keyword>